<proteinExistence type="predicted"/>
<organism evidence="1 2">
    <name type="scientific">Bradyrhizobium vignae</name>
    <dbReference type="NCBI Taxonomy" id="1549949"/>
    <lineage>
        <taxon>Bacteria</taxon>
        <taxon>Pseudomonadati</taxon>
        <taxon>Pseudomonadota</taxon>
        <taxon>Alphaproteobacteria</taxon>
        <taxon>Hyphomicrobiales</taxon>
        <taxon>Nitrobacteraceae</taxon>
        <taxon>Bradyrhizobium</taxon>
    </lineage>
</organism>
<protein>
    <submittedName>
        <fullName evidence="1">Uncharacterized protein</fullName>
    </submittedName>
</protein>
<dbReference type="EMBL" id="LS398110">
    <property type="protein sequence ID" value="SPP97004.1"/>
    <property type="molecule type" value="Genomic_DNA"/>
</dbReference>
<dbReference type="Proteomes" id="UP000246085">
    <property type="component" value="Chromosome BRAD3257"/>
</dbReference>
<sequence length="118" mass="12653">MSNPDIHSLLPHIVGIKPAVAHDEILGLLEIVRDLGASYRFASAEPGAGGFHGRVTLRFCRLMAASIPHCLAKQCLVARVPVPSATVSISAPSFVRVSVFEHQRVSKQILCVTERSAA</sequence>
<evidence type="ECO:0000313" key="1">
    <source>
        <dbReference type="EMBL" id="SPP97004.1"/>
    </source>
</evidence>
<name>A0A2U3Q6G3_9BRAD</name>
<evidence type="ECO:0000313" key="2">
    <source>
        <dbReference type="Proteomes" id="UP000246085"/>
    </source>
</evidence>
<dbReference type="KEGG" id="bvz:BRAD3257_6085"/>
<accession>A0A2U3Q6G3</accession>
<gene>
    <name evidence="1" type="ORF">BRAD3257_6085</name>
</gene>
<dbReference type="AlphaFoldDB" id="A0A2U3Q6G3"/>
<reference evidence="1 2" key="1">
    <citation type="submission" date="2018-03" db="EMBL/GenBank/DDBJ databases">
        <authorList>
            <person name="Gully D."/>
        </authorList>
    </citation>
    <scope>NUCLEOTIDE SEQUENCE [LARGE SCALE GENOMIC DNA]</scope>
    <source>
        <strain evidence="1">ORS3257</strain>
    </source>
</reference>